<dbReference type="InterPro" id="IPR019291">
    <property type="entry name" value="Host_attachment_protein"/>
</dbReference>
<reference evidence="1 2" key="1">
    <citation type="submission" date="2017-03" db="EMBL/GenBank/DDBJ databases">
        <title>Draft genime sequence of the acidophilic sulfur-oxidizing bacterium Acidithiobacillus sp. SH, isolated from seawater.</title>
        <authorList>
            <person name="Sharmin S."/>
            <person name="Tokuhisa M."/>
            <person name="Kanao T."/>
            <person name="Kamimura K."/>
        </authorList>
    </citation>
    <scope>NUCLEOTIDE SEQUENCE [LARGE SCALE GENOMIC DNA]</scope>
    <source>
        <strain evidence="1 2">SH</strain>
    </source>
</reference>
<dbReference type="Proteomes" id="UP000234329">
    <property type="component" value="Unassembled WGS sequence"/>
</dbReference>
<evidence type="ECO:0000313" key="1">
    <source>
        <dbReference type="EMBL" id="PKY09517.1"/>
    </source>
</evidence>
<dbReference type="EMBL" id="MXAV01000056">
    <property type="protein sequence ID" value="PKY09517.1"/>
    <property type="molecule type" value="Genomic_DNA"/>
</dbReference>
<gene>
    <name evidence="1" type="ORF">B1757_14265</name>
</gene>
<dbReference type="AlphaFoldDB" id="A0A2I1DI15"/>
<name>A0A2I1DI15_9PROT</name>
<organism evidence="1 2">
    <name type="scientific">Acidithiobacillus marinus</name>
    <dbReference type="NCBI Taxonomy" id="187490"/>
    <lineage>
        <taxon>Bacteria</taxon>
        <taxon>Pseudomonadati</taxon>
        <taxon>Pseudomonadota</taxon>
        <taxon>Acidithiobacillia</taxon>
        <taxon>Acidithiobacillales</taxon>
        <taxon>Acidithiobacillaceae</taxon>
        <taxon>Acidithiobacillus</taxon>
    </lineage>
</organism>
<sequence length="149" mass="16924">MSNTGILVCNASTARFFRNEGCGKGMNLVTDWEHPDSRKHEGDFITGSAGRVQQSYGHGARPGIEWKTSPKETEMQHFAAELVDYLQRSRLEAVFEELIIVSPPHFLGLLREKLDDPTRKLLRETLDKDYTQETVSALVEHLGDMFCRN</sequence>
<keyword evidence="2" id="KW-1185">Reference proteome</keyword>
<dbReference type="Pfam" id="PF10116">
    <property type="entry name" value="Host_attach"/>
    <property type="match status" value="1"/>
</dbReference>
<dbReference type="RefSeq" id="WP_101538966.1">
    <property type="nucleotide sequence ID" value="NZ_MXAV01000056.1"/>
</dbReference>
<protein>
    <submittedName>
        <fullName evidence="1">Host attachment protein</fullName>
    </submittedName>
</protein>
<proteinExistence type="predicted"/>
<dbReference type="InParanoid" id="A0A2I1DI15"/>
<accession>A0A2I1DI15</accession>
<dbReference type="OrthoDB" id="5297477at2"/>
<evidence type="ECO:0000313" key="2">
    <source>
        <dbReference type="Proteomes" id="UP000234329"/>
    </source>
</evidence>
<comment type="caution">
    <text evidence="1">The sequence shown here is derived from an EMBL/GenBank/DDBJ whole genome shotgun (WGS) entry which is preliminary data.</text>
</comment>